<keyword evidence="5 9" id="KW-0378">Hydrolase</keyword>
<dbReference type="InterPro" id="IPR011050">
    <property type="entry name" value="Pectin_lyase_fold/virulence"/>
</dbReference>
<dbReference type="Gene3D" id="2.160.20.10">
    <property type="entry name" value="Single-stranded right-handed beta-helix, Pectin lyase-like"/>
    <property type="match status" value="1"/>
</dbReference>
<keyword evidence="6 9" id="KW-0326">Glycosidase</keyword>
<reference evidence="10 11" key="1">
    <citation type="journal article" date="2021" name="Nat. Plants">
        <title>The Taxus genome provides insights into paclitaxel biosynthesis.</title>
        <authorList>
            <person name="Xiong X."/>
            <person name="Gou J."/>
            <person name="Liao Q."/>
            <person name="Li Y."/>
            <person name="Zhou Q."/>
            <person name="Bi G."/>
            <person name="Li C."/>
            <person name="Du R."/>
            <person name="Wang X."/>
            <person name="Sun T."/>
            <person name="Guo L."/>
            <person name="Liang H."/>
            <person name="Lu P."/>
            <person name="Wu Y."/>
            <person name="Zhang Z."/>
            <person name="Ro D.K."/>
            <person name="Shang Y."/>
            <person name="Huang S."/>
            <person name="Yan J."/>
        </authorList>
    </citation>
    <scope>NUCLEOTIDE SEQUENCE [LARGE SCALE GENOMIC DNA]</scope>
    <source>
        <strain evidence="10">Ta-2019</strain>
    </source>
</reference>
<feature type="non-terminal residue" evidence="10">
    <location>
        <position position="318"/>
    </location>
</feature>
<evidence type="ECO:0000313" key="10">
    <source>
        <dbReference type="EMBL" id="KAH9306092.1"/>
    </source>
</evidence>
<evidence type="ECO:0000256" key="7">
    <source>
        <dbReference type="ARBA" id="ARBA00023316"/>
    </source>
</evidence>
<evidence type="ECO:0000313" key="11">
    <source>
        <dbReference type="Proteomes" id="UP000824469"/>
    </source>
</evidence>
<sequence length="318" mass="34590">AFERAWDEACKKSSSILLVPAKKKFVVNNLVLQGPCERGFIFKVYRIFILYVDGKIVAPQSPQKWKNSNIWLQFDKLEDFNLVGIGTIDGEGRSWWPGQCNIANTQKYCNSLDRPTAINFNGCNGVIIKGLSLVNSPKFHLTFTTCENIQILGLTIKAPETSPNTDGIDIFQSKNILIQHNIIGTGDDCIGIGTGSNNIVIKDVTCGPGHGISIGSLGRDNSEAEVSNVTVDGAKFIGTQNGLRIKTWQGGSGMARDITYENIQMINAGNPIIIDQYYCFSPNPCKNQTSAVAIKNVTYKNVSGTSATATAVKLDCSK</sequence>
<evidence type="ECO:0000256" key="9">
    <source>
        <dbReference type="RuleBase" id="RU361169"/>
    </source>
</evidence>
<accession>A0AA38FL04</accession>
<dbReference type="Pfam" id="PF00295">
    <property type="entry name" value="Glyco_hydro_28"/>
    <property type="match status" value="1"/>
</dbReference>
<comment type="caution">
    <text evidence="10">The sequence shown here is derived from an EMBL/GenBank/DDBJ whole genome shotgun (WGS) entry which is preliminary data.</text>
</comment>
<dbReference type="EMBL" id="JAHRHJ020000008">
    <property type="protein sequence ID" value="KAH9306092.1"/>
    <property type="molecule type" value="Genomic_DNA"/>
</dbReference>
<dbReference type="GO" id="GO:0005975">
    <property type="term" value="P:carbohydrate metabolic process"/>
    <property type="evidence" value="ECO:0007669"/>
    <property type="project" value="InterPro"/>
</dbReference>
<gene>
    <name evidence="10" type="ORF">KI387_010496</name>
</gene>
<evidence type="ECO:0000256" key="5">
    <source>
        <dbReference type="ARBA" id="ARBA00022801"/>
    </source>
</evidence>
<dbReference type="InterPro" id="IPR012334">
    <property type="entry name" value="Pectin_lyas_fold"/>
</dbReference>
<evidence type="ECO:0000256" key="3">
    <source>
        <dbReference type="ARBA" id="ARBA00022512"/>
    </source>
</evidence>
<evidence type="ECO:0000256" key="4">
    <source>
        <dbReference type="ARBA" id="ARBA00022525"/>
    </source>
</evidence>
<dbReference type="SUPFAM" id="SSF51126">
    <property type="entry name" value="Pectin lyase-like"/>
    <property type="match status" value="1"/>
</dbReference>
<evidence type="ECO:0008006" key="12">
    <source>
        <dbReference type="Google" id="ProtNLM"/>
    </source>
</evidence>
<dbReference type="SMART" id="SM00710">
    <property type="entry name" value="PbH1"/>
    <property type="match status" value="5"/>
</dbReference>
<comment type="similarity">
    <text evidence="2 9">Belongs to the glycosyl hydrolase 28 family.</text>
</comment>
<dbReference type="PANTHER" id="PTHR31375">
    <property type="match status" value="1"/>
</dbReference>
<feature type="non-terminal residue" evidence="10">
    <location>
        <position position="1"/>
    </location>
</feature>
<keyword evidence="3" id="KW-0134">Cell wall</keyword>
<keyword evidence="4" id="KW-0964">Secreted</keyword>
<evidence type="ECO:0000256" key="2">
    <source>
        <dbReference type="ARBA" id="ARBA00008834"/>
    </source>
</evidence>
<dbReference type="GO" id="GO:0004650">
    <property type="term" value="F:polygalacturonase activity"/>
    <property type="evidence" value="ECO:0007669"/>
    <property type="project" value="InterPro"/>
</dbReference>
<keyword evidence="7" id="KW-0961">Cell wall biogenesis/degradation</keyword>
<comment type="subcellular location">
    <subcellularLocation>
        <location evidence="1">Secreted</location>
        <location evidence="1">Cell wall</location>
    </subcellularLocation>
</comment>
<name>A0AA38FL04_TAXCH</name>
<dbReference type="AlphaFoldDB" id="A0AA38FL04"/>
<evidence type="ECO:0000256" key="8">
    <source>
        <dbReference type="PROSITE-ProRule" id="PRU10052"/>
    </source>
</evidence>
<keyword evidence="11" id="KW-1185">Reference proteome</keyword>
<feature type="active site" evidence="8">
    <location>
        <position position="210"/>
    </location>
</feature>
<dbReference type="GO" id="GO:0071555">
    <property type="term" value="P:cell wall organization"/>
    <property type="evidence" value="ECO:0007669"/>
    <property type="project" value="UniProtKB-KW"/>
</dbReference>
<dbReference type="InterPro" id="IPR006626">
    <property type="entry name" value="PbH1"/>
</dbReference>
<dbReference type="OMA" id="IVDSPHF"/>
<dbReference type="PROSITE" id="PS00502">
    <property type="entry name" value="POLYGALACTURONASE"/>
    <property type="match status" value="1"/>
</dbReference>
<protein>
    <recommendedName>
        <fullName evidence="12">Polygalacturonase</fullName>
    </recommendedName>
</protein>
<evidence type="ECO:0000256" key="1">
    <source>
        <dbReference type="ARBA" id="ARBA00004191"/>
    </source>
</evidence>
<proteinExistence type="inferred from homology"/>
<evidence type="ECO:0000256" key="6">
    <source>
        <dbReference type="ARBA" id="ARBA00023295"/>
    </source>
</evidence>
<dbReference type="InterPro" id="IPR000743">
    <property type="entry name" value="Glyco_hydro_28"/>
</dbReference>
<dbReference type="Proteomes" id="UP000824469">
    <property type="component" value="Unassembled WGS sequence"/>
</dbReference>
<organism evidence="10 11">
    <name type="scientific">Taxus chinensis</name>
    <name type="common">Chinese yew</name>
    <name type="synonym">Taxus wallichiana var. chinensis</name>
    <dbReference type="NCBI Taxonomy" id="29808"/>
    <lineage>
        <taxon>Eukaryota</taxon>
        <taxon>Viridiplantae</taxon>
        <taxon>Streptophyta</taxon>
        <taxon>Embryophyta</taxon>
        <taxon>Tracheophyta</taxon>
        <taxon>Spermatophyta</taxon>
        <taxon>Pinopsida</taxon>
        <taxon>Pinidae</taxon>
        <taxon>Conifers II</taxon>
        <taxon>Cupressales</taxon>
        <taxon>Taxaceae</taxon>
        <taxon>Taxus</taxon>
    </lineage>
</organism>